<reference evidence="4" key="1">
    <citation type="submission" date="2016-03" db="EMBL/GenBank/DDBJ databases">
        <title>Complete genome sequence of the type strain Actinoalloteichus hymeniacidonis DSM 45092.</title>
        <authorList>
            <person name="Schaffert L."/>
            <person name="Albersmeier A."/>
            <person name="Winkler A."/>
            <person name="Kalinowski J."/>
            <person name="Zotchev S."/>
            <person name="Ruckert C."/>
        </authorList>
    </citation>
    <scope>NUCLEOTIDE SEQUENCE [LARGE SCALE GENOMIC DNA]</scope>
    <source>
        <strain evidence="4">HPA177(T) (DSM 45092(T))</strain>
    </source>
</reference>
<dbReference type="EMBL" id="CP014859">
    <property type="protein sequence ID" value="AOS65481.1"/>
    <property type="molecule type" value="Genomic_DNA"/>
</dbReference>
<dbReference type="PANTHER" id="PTHR30595">
    <property type="entry name" value="GLPR-RELATED TRANSCRIPTIONAL REPRESSOR"/>
    <property type="match status" value="1"/>
</dbReference>
<name>A0AAC9HV06_9PSEU</name>
<dbReference type="PANTHER" id="PTHR30595:SF6">
    <property type="entry name" value="SCHLAFEN ALBA-2 DOMAIN-CONTAINING PROTEIN"/>
    <property type="match status" value="1"/>
</dbReference>
<dbReference type="InterPro" id="IPR038475">
    <property type="entry name" value="RecG_C_sf"/>
</dbReference>
<dbReference type="InterPro" id="IPR036388">
    <property type="entry name" value="WH-like_DNA-bd_sf"/>
</dbReference>
<dbReference type="InterPro" id="IPR007421">
    <property type="entry name" value="Schlafen_AlbA_2_dom"/>
</dbReference>
<dbReference type="InterPro" id="IPR036390">
    <property type="entry name" value="WH_DNA-bd_sf"/>
</dbReference>
<dbReference type="Proteomes" id="UP000095210">
    <property type="component" value="Chromosome"/>
</dbReference>
<dbReference type="Gene3D" id="1.10.10.10">
    <property type="entry name" value="Winged helix-like DNA-binding domain superfamily/Winged helix DNA-binding domain"/>
    <property type="match status" value="1"/>
</dbReference>
<sequence>MTSLKATLDAILAGRSAAKCETDVLDFKEEKSNFKEACADLADAAVCFANARGGTIIVGVADSLSGSAAFTGCTLDASILRSRIHQLTVPSLLVEIEELWYAETRLLRIQVPAGLEVYSTTKGYSYQRINTDCVPMRPADITRLMEERQGFDWSATSSRRSIEDIDPLAMRLCRRLLAASSDSARQRYAKFNAIDLLNAMKLIGPDDHLTHAGEILLCSPIPRAPQEVIIYQHKRSRGGEADAILRLETPLLFAFDEVMQAIRARQGITPVTLANGQQLQIEDYPSAAIREALVNALVHGDWRTRVPVRIEHSPQHIRISSPGPLVSGVTVRNILTRGSRARFPSLAAAFRLLGLAEDAGQGVDRMYREMIRSGRDVPQIIDDREEVTVLFQGKTPKTRVTKFLATLSPDEQQDTDTLLIIHLLCEKKNVKASLVAEYIQRTPEEAQDSLRRLASEPIAILEPTRATMNRKHPSYRLRADAITLLGSAISYHQRAVDDIDKKIIEHLKDYGEVNNRTIQRLFDVDVYQARDILRSLVERKVIERSSTQRRGVAVKYSPGSEFPRKKSQRRKQTEPE</sequence>
<dbReference type="InterPro" id="IPR038461">
    <property type="entry name" value="Schlafen_AlbA_2_dom_sf"/>
</dbReference>
<dbReference type="Gene3D" id="6.10.10.130">
    <property type="match status" value="1"/>
</dbReference>
<feature type="domain" description="Schlafen AlbA-2" evidence="2">
    <location>
        <begin position="21"/>
        <end position="136"/>
    </location>
</feature>
<evidence type="ECO:0000256" key="1">
    <source>
        <dbReference type="SAM" id="MobiDB-lite"/>
    </source>
</evidence>
<dbReference type="GO" id="GO:0003678">
    <property type="term" value="F:DNA helicase activity"/>
    <property type="evidence" value="ECO:0007669"/>
    <property type="project" value="UniProtKB-EC"/>
</dbReference>
<proteinExistence type="predicted"/>
<organism evidence="3 4">
    <name type="scientific">Actinoalloteichus hymeniacidonis</name>
    <dbReference type="NCBI Taxonomy" id="340345"/>
    <lineage>
        <taxon>Bacteria</taxon>
        <taxon>Bacillati</taxon>
        <taxon>Actinomycetota</taxon>
        <taxon>Actinomycetes</taxon>
        <taxon>Pseudonocardiales</taxon>
        <taxon>Pseudonocardiaceae</taxon>
        <taxon>Actinoalloteichus</taxon>
    </lineage>
</organism>
<keyword evidence="3" id="KW-0378">Hydrolase</keyword>
<evidence type="ECO:0000313" key="4">
    <source>
        <dbReference type="Proteomes" id="UP000095210"/>
    </source>
</evidence>
<protein>
    <submittedName>
        <fullName evidence="3">Transcriptional regulator with HTH domain</fullName>
        <ecNumber evidence="3">3.6.4.12</ecNumber>
    </submittedName>
</protein>
<accession>A0AAC9HV06</accession>
<dbReference type="Pfam" id="PF13749">
    <property type="entry name" value="HATPase_c_4"/>
    <property type="match status" value="1"/>
</dbReference>
<evidence type="ECO:0000313" key="3">
    <source>
        <dbReference type="EMBL" id="AOS65481.1"/>
    </source>
</evidence>
<feature type="region of interest" description="Disordered" evidence="1">
    <location>
        <begin position="545"/>
        <end position="576"/>
    </location>
</feature>
<dbReference type="AlphaFoldDB" id="A0AAC9HV06"/>
<dbReference type="EC" id="3.6.4.12" evidence="3"/>
<keyword evidence="4" id="KW-1185">Reference proteome</keyword>
<dbReference type="GO" id="GO:0016787">
    <property type="term" value="F:hydrolase activity"/>
    <property type="evidence" value="ECO:0007669"/>
    <property type="project" value="UniProtKB-KW"/>
</dbReference>
<dbReference type="Gene3D" id="1.10.10.2340">
    <property type="match status" value="1"/>
</dbReference>
<dbReference type="KEGG" id="ahm:TL08_23505"/>
<dbReference type="RefSeq" id="WP_069854064.1">
    <property type="nucleotide sequence ID" value="NZ_CP014859.1"/>
</dbReference>
<gene>
    <name evidence="3" type="ORF">TL08_23505</name>
</gene>
<dbReference type="Pfam" id="PF04326">
    <property type="entry name" value="SLFN_AlbA_2"/>
    <property type="match status" value="1"/>
</dbReference>
<dbReference type="Gene3D" id="3.30.565.60">
    <property type="match status" value="1"/>
</dbReference>
<dbReference type="Gene3D" id="3.30.950.30">
    <property type="entry name" value="Schlafen, AAA domain"/>
    <property type="match status" value="1"/>
</dbReference>
<evidence type="ECO:0000259" key="2">
    <source>
        <dbReference type="Pfam" id="PF04326"/>
    </source>
</evidence>
<dbReference type="SUPFAM" id="SSF46785">
    <property type="entry name" value="Winged helix' DNA-binding domain"/>
    <property type="match status" value="1"/>
</dbReference>